<keyword evidence="5 14" id="KW-0689">Ribosomal protein</keyword>
<keyword evidence="18" id="KW-0732">Signal</keyword>
<dbReference type="Gene3D" id="3.30.230.10">
    <property type="match status" value="1"/>
</dbReference>
<feature type="region of interest" description="Disordered" evidence="16">
    <location>
        <begin position="507"/>
        <end position="540"/>
    </location>
</feature>
<dbReference type="InterPro" id="IPR014721">
    <property type="entry name" value="Ribsml_uS5_D2-typ_fold_subgr"/>
</dbReference>
<proteinExistence type="inferred from homology"/>
<feature type="transmembrane region" description="Helical" evidence="17">
    <location>
        <begin position="306"/>
        <end position="327"/>
    </location>
</feature>
<dbReference type="InterPro" id="IPR048584">
    <property type="entry name" value="Ribosomal_uS5m_N"/>
</dbReference>
<evidence type="ECO:0000256" key="17">
    <source>
        <dbReference type="SAM" id="Phobius"/>
    </source>
</evidence>
<evidence type="ECO:0000256" key="11">
    <source>
        <dbReference type="ARBA" id="ARBA00039335"/>
    </source>
</evidence>
<dbReference type="GO" id="GO:0005763">
    <property type="term" value="C:mitochondrial small ribosomal subunit"/>
    <property type="evidence" value="ECO:0007669"/>
    <property type="project" value="UniProtKB-ARBA"/>
</dbReference>
<evidence type="ECO:0000256" key="15">
    <source>
        <dbReference type="RuleBase" id="RU003823"/>
    </source>
</evidence>
<dbReference type="InterPro" id="IPR005828">
    <property type="entry name" value="MFS_sugar_transport-like"/>
</dbReference>
<dbReference type="InterPro" id="IPR006597">
    <property type="entry name" value="Sel1-like"/>
</dbReference>
<dbReference type="GO" id="GO:0036503">
    <property type="term" value="P:ERAD pathway"/>
    <property type="evidence" value="ECO:0007669"/>
    <property type="project" value="TreeGrafter"/>
</dbReference>
<evidence type="ECO:0000256" key="9">
    <source>
        <dbReference type="ARBA" id="ARBA00023274"/>
    </source>
</evidence>
<dbReference type="Proteomes" id="UP000835052">
    <property type="component" value="Unassembled WGS sequence"/>
</dbReference>
<evidence type="ECO:0000256" key="4">
    <source>
        <dbReference type="ARBA" id="ARBA00022692"/>
    </source>
</evidence>
<evidence type="ECO:0000256" key="18">
    <source>
        <dbReference type="SAM" id="SignalP"/>
    </source>
</evidence>
<dbReference type="Pfam" id="PF03719">
    <property type="entry name" value="Ribosomal_S5_C"/>
    <property type="match status" value="1"/>
</dbReference>
<evidence type="ECO:0000256" key="16">
    <source>
        <dbReference type="SAM" id="MobiDB-lite"/>
    </source>
</evidence>
<feature type="transmembrane region" description="Helical" evidence="17">
    <location>
        <begin position="334"/>
        <end position="355"/>
    </location>
</feature>
<accession>A0A8S1HEA4</accession>
<evidence type="ECO:0000259" key="19">
    <source>
        <dbReference type="PROSITE" id="PS50850"/>
    </source>
</evidence>
<comment type="subunit">
    <text evidence="13">Component of the mitochondrial ribosome small subunit (28S) which comprises a 12S rRNA and about 30 distinct proteins.</text>
</comment>
<feature type="chain" id="PRO_5035791789" description="Small ribosomal subunit protein uS5m" evidence="18">
    <location>
        <begin position="28"/>
        <end position="1619"/>
    </location>
</feature>
<dbReference type="Gene3D" id="3.30.160.20">
    <property type="match status" value="1"/>
</dbReference>
<dbReference type="InterPro" id="IPR018192">
    <property type="entry name" value="Ribosomal_uS5_N_CS"/>
</dbReference>
<name>A0A8S1HEA4_9PELO</name>
<evidence type="ECO:0000256" key="7">
    <source>
        <dbReference type="ARBA" id="ARBA00023128"/>
    </source>
</evidence>
<evidence type="ECO:0000256" key="5">
    <source>
        <dbReference type="ARBA" id="ARBA00022980"/>
    </source>
</evidence>
<feature type="transmembrane region" description="Helical" evidence="17">
    <location>
        <begin position="180"/>
        <end position="202"/>
    </location>
</feature>
<dbReference type="InterPro" id="IPR011990">
    <property type="entry name" value="TPR-like_helical_dom_sf"/>
</dbReference>
<dbReference type="SUPFAM" id="SSF54768">
    <property type="entry name" value="dsRNA-binding domain-like"/>
    <property type="match status" value="1"/>
</dbReference>
<dbReference type="InterPro" id="IPR005324">
    <property type="entry name" value="Ribosomal_uS5_C"/>
</dbReference>
<dbReference type="SUPFAM" id="SSF54211">
    <property type="entry name" value="Ribosomal protein S5 domain 2-like"/>
    <property type="match status" value="1"/>
</dbReference>
<evidence type="ECO:0000256" key="10">
    <source>
        <dbReference type="ARBA" id="ARBA00038101"/>
    </source>
</evidence>
<dbReference type="InterPro" id="IPR013810">
    <property type="entry name" value="Ribosomal_uS5_N"/>
</dbReference>
<dbReference type="PROSITE" id="PS00585">
    <property type="entry name" value="RIBOSOMAL_S5"/>
    <property type="match status" value="1"/>
</dbReference>
<evidence type="ECO:0000256" key="13">
    <source>
        <dbReference type="ARBA" id="ARBA00062683"/>
    </source>
</evidence>
<dbReference type="SMART" id="SM00671">
    <property type="entry name" value="SEL1"/>
    <property type="match status" value="10"/>
</dbReference>
<feature type="transmembrane region" description="Helical" evidence="17">
    <location>
        <begin position="118"/>
        <end position="140"/>
    </location>
</feature>
<comment type="caution">
    <text evidence="21">The sequence shown here is derived from an EMBL/GenBank/DDBJ whole genome shotgun (WGS) entry which is preliminary data.</text>
</comment>
<dbReference type="OrthoDB" id="27934at2759"/>
<evidence type="ECO:0000256" key="1">
    <source>
        <dbReference type="ARBA" id="ARBA00004141"/>
    </source>
</evidence>
<dbReference type="InterPro" id="IPR050767">
    <property type="entry name" value="Sel1_AlgK"/>
</dbReference>
<dbReference type="GO" id="GO:0005743">
    <property type="term" value="C:mitochondrial inner membrane"/>
    <property type="evidence" value="ECO:0007669"/>
    <property type="project" value="UniProtKB-ARBA"/>
</dbReference>
<feature type="transmembrane region" description="Helical" evidence="17">
    <location>
        <begin position="60"/>
        <end position="80"/>
    </location>
</feature>
<dbReference type="PANTHER" id="PTHR11102">
    <property type="entry name" value="SEL-1-LIKE PROTEIN"/>
    <property type="match status" value="1"/>
</dbReference>
<comment type="subcellular location">
    <subcellularLocation>
        <location evidence="1">Membrane</location>
        <topology evidence="1">Multi-pass membrane protein</topology>
    </subcellularLocation>
    <subcellularLocation>
        <location evidence="2">Mitochondrion</location>
    </subcellularLocation>
</comment>
<dbReference type="Pfam" id="PF00333">
    <property type="entry name" value="Ribosomal_S5"/>
    <property type="match status" value="1"/>
</dbReference>
<dbReference type="GO" id="GO:0003735">
    <property type="term" value="F:structural constituent of ribosome"/>
    <property type="evidence" value="ECO:0007669"/>
    <property type="project" value="UniProtKB-UniRule"/>
</dbReference>
<evidence type="ECO:0000313" key="21">
    <source>
        <dbReference type="EMBL" id="CAD6193422.1"/>
    </source>
</evidence>
<dbReference type="EMBL" id="CAJGYM010000035">
    <property type="protein sequence ID" value="CAD6193422.1"/>
    <property type="molecule type" value="Genomic_DNA"/>
</dbReference>
<evidence type="ECO:0000256" key="8">
    <source>
        <dbReference type="ARBA" id="ARBA00023136"/>
    </source>
</evidence>
<feature type="domain" description="Major facilitator superfamily (MFS) profile" evidence="19">
    <location>
        <begin position="9"/>
        <end position="458"/>
    </location>
</feature>
<feature type="transmembrane region" description="Helical" evidence="17">
    <location>
        <begin position="152"/>
        <end position="174"/>
    </location>
</feature>
<dbReference type="InterPro" id="IPR020846">
    <property type="entry name" value="MFS_dom"/>
</dbReference>
<dbReference type="Pfam" id="PF21251">
    <property type="entry name" value="Ribosomal_uS5m_N"/>
    <property type="match status" value="1"/>
</dbReference>
<dbReference type="InterPro" id="IPR020568">
    <property type="entry name" value="Ribosomal_Su5_D2-typ_SF"/>
</dbReference>
<feature type="transmembrane region" description="Helical" evidence="17">
    <location>
        <begin position="367"/>
        <end position="393"/>
    </location>
</feature>
<keyword evidence="4 17" id="KW-0812">Transmembrane</keyword>
<evidence type="ECO:0000256" key="12">
    <source>
        <dbReference type="ARBA" id="ARBA00041606"/>
    </source>
</evidence>
<dbReference type="PANTHER" id="PTHR11102:SF147">
    <property type="entry name" value="SEL1L ADAPTOR SUBUNIT OF ERAD E3 UBIQUITIN LIGASE"/>
    <property type="match status" value="1"/>
</dbReference>
<evidence type="ECO:0000259" key="20">
    <source>
        <dbReference type="PROSITE" id="PS50881"/>
    </source>
</evidence>
<evidence type="ECO:0000256" key="6">
    <source>
        <dbReference type="ARBA" id="ARBA00022989"/>
    </source>
</evidence>
<dbReference type="InterPro" id="IPR036259">
    <property type="entry name" value="MFS_trans_sf"/>
</dbReference>
<gene>
    <name evidence="21" type="ORF">CAUJ_LOCUS9341</name>
</gene>
<dbReference type="FunFam" id="3.30.160.20:FF:000022">
    <property type="entry name" value="28S ribosomal protein S5, mitochondrial"/>
    <property type="match status" value="1"/>
</dbReference>
<evidence type="ECO:0000256" key="2">
    <source>
        <dbReference type="ARBA" id="ARBA00004173"/>
    </source>
</evidence>
<sequence length="1619" mass="180878">MQLPLRGRLLFVTLVHSIFSQFGDVMAACLNMMNVPIRSFFNSSMTSHYGQLSDAEFETYFSACASAMFVGLALGFLIMGQLMDSLGRKQTVIVRCFLGILGSVCMFASRLVDRFELYVVGHLLAGVVTGLKVVLVIYIAECSPDSKRGLTALAINSGGVLMTLIFTPLCLPSILGSENLWMLLPCITAFLAAAHLAFMVFFPQSPKQLYIQRNNEPAARAALRFYYGDSKEVEIEEALNEMKREKKKADKQSFSFLEILQHDSHRFSFFLVLVCALIPVFSAVNVKSQYLITMLISFGLSQSDATTTLMVISGASLPVGFVAPVLIEKFGRRPLFVTITVLCALEWFGFALAQAFSDFEIQTPLQWILAVSAAILGQSALNMGLLVMAPILISEVCPHNIRSTVSQFTQVPPIVIAALEVFMFPTLRAHFGFTMFLFLGSSCAALAFILHIQMLETAGLAVDEIVHRISANRRRAHTAIGWTHYGSLWDEEPPRFFPHSESSSLISKSSNATRPEPTRAFPVNKAQNPGRAARPNAQAWGRDCHRKRKPWFRHLAAKSKFDALKISFDDLNPDDVESRPVEPAQTAGEEFTLEKKAVLTPDVNEQAEAFFTRALSFLERGKGHGRDGKMAAYKLIEQTSLLGHTESQKLIAFAYMLGDYARWSTEEAKKIFMELQSTGSPDSQLALGFMHATGIGFSKTNQAKAFVHYMFSALGDNPLAQMAMGFRYHAGVGVPQNCETALSYYQKVAKKVASGVRFATGLAIQRVRLTDEADPTVTSIPNTTPLDPNLLEYYRMIAEKGDVSAQLSLGQIYLSGNRGVQQDYELAYKYFSAAGEAGNTAAYAFLGKMYLDGTSSTPANNRTAFQFFLKAADKANPNGQAGLGIMYLQGRGVKKNIDKAFKLLTLAAEQGHVDGQLFLGEMHYKGIPTSAGYKRDFKTALRYFQMASQNGHVLGYYNLAQMHATGTGVGRSCSHAVELYKSVAERGRWGERLMEAYSAYKAGRLDEAAVKYMFLSELGYEVAQTNLAFILDRGEAKSLFHTDRENNLERAFLNWQRSANQEYALARIKLGDYYYYGIGTAPDRTMAFSNYKLAVDRHAQAQAMFNLGYMHEVGEGITRDLHLAKRFYDMAIEHSSDAYVPSKLALAKLNVVFFLEEINQMPVVKFIEQHLGPYWDIFLMGILLLMSSLLPFTQIRTNTVNFFMRRSGGELWKTLTSVSKSGQKKGRRNTRQPVRPLQKFYRIGSSPMKVQFPGLNAPLGEMRDHSVIDLAEQTEEEVKESFGAVRKTLEEKDSGRKKRNREKLHPMERGFSGTQLVGQKLGPPPPSDGVDYSNFETYCLEVKRTSNMTNVFGRVHTMSALVVTGNGKGLAGYAVGKAPIHRTTTAIINGMNMAARKMFFVELHEGRTIFQDFYAECRNTRVFAQRRPPGYGLTCHPRLIKICEAIGIKDIYVKVEGSTKNYLALTHAFVTGLLNQETHQQLAERKGLHVVEMSPSRHFLPLIVASPISTELKVEDELEAIDRLNLDDFYGEGRYPLRKPKELPFFANLEGHLEARWRKHPFRNHESVMIRLLSDGVVPRWTRDARRSWAAERHERLTTGVESLPLGIGLSDIVEKKED</sequence>
<dbReference type="Pfam" id="PF08238">
    <property type="entry name" value="Sel1"/>
    <property type="match status" value="9"/>
</dbReference>
<dbReference type="GO" id="GO:0022857">
    <property type="term" value="F:transmembrane transporter activity"/>
    <property type="evidence" value="ECO:0007669"/>
    <property type="project" value="InterPro"/>
</dbReference>
<dbReference type="GO" id="GO:0006412">
    <property type="term" value="P:translation"/>
    <property type="evidence" value="ECO:0007669"/>
    <property type="project" value="InterPro"/>
</dbReference>
<reference evidence="21" key="1">
    <citation type="submission" date="2020-10" db="EMBL/GenBank/DDBJ databases">
        <authorList>
            <person name="Kikuchi T."/>
        </authorList>
    </citation>
    <scope>NUCLEOTIDE SEQUENCE</scope>
    <source>
        <strain evidence="21">NKZ352</strain>
    </source>
</reference>
<dbReference type="PROSITE" id="PS50881">
    <property type="entry name" value="S5_DSRBD"/>
    <property type="match status" value="1"/>
</dbReference>
<evidence type="ECO:0000256" key="3">
    <source>
        <dbReference type="ARBA" id="ARBA00008945"/>
    </source>
</evidence>
<dbReference type="PROSITE" id="PS50850">
    <property type="entry name" value="MFS"/>
    <property type="match status" value="1"/>
</dbReference>
<keyword evidence="6 17" id="KW-1133">Transmembrane helix</keyword>
<dbReference type="Gene3D" id="1.20.1250.20">
    <property type="entry name" value="MFS general substrate transporter like domains"/>
    <property type="match status" value="1"/>
</dbReference>
<evidence type="ECO:0000313" key="22">
    <source>
        <dbReference type="Proteomes" id="UP000835052"/>
    </source>
</evidence>
<dbReference type="SUPFAM" id="SSF81901">
    <property type="entry name" value="HCP-like"/>
    <property type="match status" value="3"/>
</dbReference>
<dbReference type="GO" id="GO:0005789">
    <property type="term" value="C:endoplasmic reticulum membrane"/>
    <property type="evidence" value="ECO:0007669"/>
    <property type="project" value="TreeGrafter"/>
</dbReference>
<dbReference type="GO" id="GO:0003723">
    <property type="term" value="F:RNA binding"/>
    <property type="evidence" value="ECO:0007669"/>
    <property type="project" value="InterPro"/>
</dbReference>
<organism evidence="21 22">
    <name type="scientific">Caenorhabditis auriculariae</name>
    <dbReference type="NCBI Taxonomy" id="2777116"/>
    <lineage>
        <taxon>Eukaryota</taxon>
        <taxon>Metazoa</taxon>
        <taxon>Ecdysozoa</taxon>
        <taxon>Nematoda</taxon>
        <taxon>Chromadorea</taxon>
        <taxon>Rhabditida</taxon>
        <taxon>Rhabditina</taxon>
        <taxon>Rhabditomorpha</taxon>
        <taxon>Rhabditoidea</taxon>
        <taxon>Rhabditidae</taxon>
        <taxon>Peloderinae</taxon>
        <taxon>Caenorhabditis</taxon>
    </lineage>
</organism>
<feature type="transmembrane region" description="Helical" evidence="17">
    <location>
        <begin position="430"/>
        <end position="450"/>
    </location>
</feature>
<keyword evidence="22" id="KW-1185">Reference proteome</keyword>
<dbReference type="FunFam" id="3.30.230.10:FF:000002">
    <property type="entry name" value="30S ribosomal protein S5"/>
    <property type="match status" value="1"/>
</dbReference>
<feature type="transmembrane region" description="Helical" evidence="17">
    <location>
        <begin position="92"/>
        <end position="112"/>
    </location>
</feature>
<feature type="transmembrane region" description="Helical" evidence="17">
    <location>
        <begin position="267"/>
        <end position="286"/>
    </location>
</feature>
<protein>
    <recommendedName>
        <fullName evidence="11">Small ribosomal subunit protein uS5m</fullName>
    </recommendedName>
    <alternativeName>
        <fullName evidence="12">28S ribosomal protein S5, mitochondrial</fullName>
    </alternativeName>
</protein>
<evidence type="ECO:0000256" key="14">
    <source>
        <dbReference type="PROSITE-ProRule" id="PRU00268"/>
    </source>
</evidence>
<dbReference type="Gene3D" id="1.25.40.10">
    <property type="entry name" value="Tetratricopeptide repeat domain"/>
    <property type="match status" value="4"/>
</dbReference>
<keyword evidence="7" id="KW-0496">Mitochondrion</keyword>
<feature type="domain" description="S5 DRBM" evidence="20">
    <location>
        <begin position="1335"/>
        <end position="1401"/>
    </location>
</feature>
<dbReference type="Pfam" id="PF00083">
    <property type="entry name" value="Sugar_tr"/>
    <property type="match status" value="1"/>
</dbReference>
<keyword evidence="8 17" id="KW-0472">Membrane</keyword>
<feature type="signal peptide" evidence="18">
    <location>
        <begin position="1"/>
        <end position="27"/>
    </location>
</feature>
<comment type="similarity">
    <text evidence="3 15">Belongs to the universal ribosomal protein uS5 family.</text>
</comment>
<keyword evidence="9 14" id="KW-0687">Ribonucleoprotein</keyword>
<dbReference type="SUPFAM" id="SSF103473">
    <property type="entry name" value="MFS general substrate transporter"/>
    <property type="match status" value="1"/>
</dbReference>
<comment type="similarity">
    <text evidence="10">Belongs to the sel-1 family.</text>
</comment>